<name>A0A7V3VUJ6_UNCW3</name>
<accession>A0A7V3VUJ6</accession>
<comment type="caution">
    <text evidence="1">The sequence shown here is derived from an EMBL/GenBank/DDBJ whole genome shotgun (WGS) entry which is preliminary data.</text>
</comment>
<proteinExistence type="predicted"/>
<reference evidence="1" key="1">
    <citation type="journal article" date="2020" name="mSystems">
        <title>Genome- and Community-Level Interaction Insights into Carbon Utilization and Element Cycling Functions of Hydrothermarchaeota in Hydrothermal Sediment.</title>
        <authorList>
            <person name="Zhou Z."/>
            <person name="Liu Y."/>
            <person name="Xu W."/>
            <person name="Pan J."/>
            <person name="Luo Z.H."/>
            <person name="Li M."/>
        </authorList>
    </citation>
    <scope>NUCLEOTIDE SEQUENCE [LARGE SCALE GENOMIC DNA]</scope>
    <source>
        <strain evidence="1">SpSt-961</strain>
    </source>
</reference>
<protein>
    <recommendedName>
        <fullName evidence="2">PorV/PorQ family protein</fullName>
    </recommendedName>
</protein>
<evidence type="ECO:0008006" key="2">
    <source>
        <dbReference type="Google" id="ProtNLM"/>
    </source>
</evidence>
<evidence type="ECO:0000313" key="1">
    <source>
        <dbReference type="EMBL" id="HGE78763.1"/>
    </source>
</evidence>
<dbReference type="EMBL" id="DTOZ01000176">
    <property type="protein sequence ID" value="HGE78763.1"/>
    <property type="molecule type" value="Genomic_DNA"/>
</dbReference>
<gene>
    <name evidence="1" type="ORF">ENX68_07205</name>
</gene>
<sequence>MRRIIKNLYFRIFIFFVLSSMLGFATKYAGEFQELVVGGRICGMGGTGIAQGVEPASIILNPANAISLNRSLHLMHSENFSGIVKNEFGGFVGIKDDVAYGVEAQMVSVDGIKLTTLPDTNKQPGDDNRPFPYDTVSTRDVIFYLNAAKRKSILNFGLNLKFYYRDLAVMSGFGGGVDVGMKLNLKNLNLGIGVRDFVLAPIFWESKTKEFISPKISTGIAPYFPLIMLNSVVIFELDIIKDLSLNNFSLNSGLEFAYKDKLFFRAGRNENRYTAGAGIKYRKLIFDYGLITHPDLGISNKFSAGIEF</sequence>
<organism evidence="1">
    <name type="scientific">candidate division WOR-3 bacterium</name>
    <dbReference type="NCBI Taxonomy" id="2052148"/>
    <lineage>
        <taxon>Bacteria</taxon>
        <taxon>Bacteria division WOR-3</taxon>
    </lineage>
</organism>
<dbReference type="AlphaFoldDB" id="A0A7V3VUJ6"/>